<evidence type="ECO:0000313" key="4">
    <source>
        <dbReference type="EMBL" id="CAE8626046.1"/>
    </source>
</evidence>
<dbReference type="InterPro" id="IPR036770">
    <property type="entry name" value="Ankyrin_rpt-contain_sf"/>
</dbReference>
<name>A0A813GPM7_POLGL</name>
<comment type="caution">
    <text evidence="4">The sequence shown here is derived from an EMBL/GenBank/DDBJ whole genome shotgun (WGS) entry which is preliminary data.</text>
</comment>
<dbReference type="Pfam" id="PF12796">
    <property type="entry name" value="Ank_2"/>
    <property type="match status" value="2"/>
</dbReference>
<feature type="repeat" description="ANK" evidence="3">
    <location>
        <begin position="546"/>
        <end position="579"/>
    </location>
</feature>
<organism evidence="4 5">
    <name type="scientific">Polarella glacialis</name>
    <name type="common">Dinoflagellate</name>
    <dbReference type="NCBI Taxonomy" id="89957"/>
    <lineage>
        <taxon>Eukaryota</taxon>
        <taxon>Sar</taxon>
        <taxon>Alveolata</taxon>
        <taxon>Dinophyceae</taxon>
        <taxon>Suessiales</taxon>
        <taxon>Suessiaceae</taxon>
        <taxon>Polarella</taxon>
    </lineage>
</organism>
<dbReference type="AlphaFoldDB" id="A0A813GPM7"/>
<evidence type="ECO:0000256" key="1">
    <source>
        <dbReference type="ARBA" id="ARBA00022737"/>
    </source>
</evidence>
<feature type="repeat" description="ANK" evidence="3">
    <location>
        <begin position="646"/>
        <end position="674"/>
    </location>
</feature>
<accession>A0A813GPM7</accession>
<dbReference type="PANTHER" id="PTHR24198">
    <property type="entry name" value="ANKYRIN REPEAT AND PROTEIN KINASE DOMAIN-CONTAINING PROTEIN"/>
    <property type="match status" value="1"/>
</dbReference>
<dbReference type="OrthoDB" id="194358at2759"/>
<keyword evidence="2 3" id="KW-0040">ANK repeat</keyword>
<proteinExistence type="predicted"/>
<feature type="non-terminal residue" evidence="4">
    <location>
        <position position="1"/>
    </location>
</feature>
<sequence>LRVAANRLDAFPKALLEHPRLAWVAVGSNPFTEAALKRLLASAPDVLDFKELSLGARLGSGAGATVYSAEWRQRQVNRVAAKPGNPALVGCTERSPQEAYGYVAAGAGLELGLVPGLSPAEVLQVVEASGAARSFQGGSGHEFLVAMDPFLTWLGLPPCCPGPRTEALGELEVAWAEVVPIPDKYQRSSQKILRTEHRAIHLGQLEELAELLKEVLSKADLRDSHSSDARITWQCVNLYHINDHVVMPLTRPARCSFVELVASGPQKPVWFVSHWWGTPFRQTVELLGFHASKRHLPKECPYWICTFANNQHDLGELAGSLSDTPFFVAILEESCQGTVALLDENVTTFKRIWCVLENYVSTVETAKRCKPHLYDLAAYLEDGIQCSGRVKLPAMATLLLDNADGTSTEATSCVGGTFPFYVAEKAVSLDIKTAEASRPEDQRSILHMIAGTPEAERHQPPPGSHEQYEALNRNARRRFAGPAMYWAAYKDQPQLLKGLLFEFPEAKDEGNNDGTTAALIAAGKDHTECLKLLAQACADLNKAKDNGFTPLLDATQRLASKQTVELLLEWRADVNRQTAQGMTAVGVAVENRSTLLLCMLMAARADVRHADNEGATPLLIAAQSGFVSALGTLIAAKAEVNKAMDTGLSPLLVASSAGHLQVVLQLIAARADVNQGMPDGCAALAAAVDFGECDVVEALLAARADCSHTWKGRTPAAMAKDYNDVDMLRLLEAGELQT</sequence>
<dbReference type="Proteomes" id="UP000654075">
    <property type="component" value="Unassembled WGS sequence"/>
</dbReference>
<dbReference type="SUPFAM" id="SSF48403">
    <property type="entry name" value="Ankyrin repeat"/>
    <property type="match status" value="1"/>
</dbReference>
<dbReference type="PROSITE" id="PS50297">
    <property type="entry name" value="ANK_REP_REGION"/>
    <property type="match status" value="1"/>
</dbReference>
<reference evidence="4" key="1">
    <citation type="submission" date="2021-02" db="EMBL/GenBank/DDBJ databases">
        <authorList>
            <person name="Dougan E. K."/>
            <person name="Rhodes N."/>
            <person name="Thang M."/>
            <person name="Chan C."/>
        </authorList>
    </citation>
    <scope>NUCLEOTIDE SEQUENCE</scope>
</reference>
<evidence type="ECO:0000313" key="5">
    <source>
        <dbReference type="Proteomes" id="UP000654075"/>
    </source>
</evidence>
<dbReference type="InterPro" id="IPR002110">
    <property type="entry name" value="Ankyrin_rpt"/>
</dbReference>
<protein>
    <submittedName>
        <fullName evidence="4">Uncharacterized protein</fullName>
    </submittedName>
</protein>
<gene>
    <name evidence="4" type="ORF">PGLA1383_LOCUS43021</name>
</gene>
<dbReference type="SMART" id="SM00248">
    <property type="entry name" value="ANK"/>
    <property type="match status" value="6"/>
</dbReference>
<dbReference type="PROSITE" id="PS50088">
    <property type="entry name" value="ANK_REPEAT"/>
    <property type="match status" value="3"/>
</dbReference>
<keyword evidence="1" id="KW-0677">Repeat</keyword>
<dbReference type="Gene3D" id="1.25.40.20">
    <property type="entry name" value="Ankyrin repeat-containing domain"/>
    <property type="match status" value="1"/>
</dbReference>
<dbReference type="EMBL" id="CAJNNV010028890">
    <property type="protein sequence ID" value="CAE8626046.1"/>
    <property type="molecule type" value="Genomic_DNA"/>
</dbReference>
<dbReference type="PANTHER" id="PTHR24198:SF165">
    <property type="entry name" value="ANKYRIN REPEAT-CONTAINING PROTEIN-RELATED"/>
    <property type="match status" value="1"/>
</dbReference>
<evidence type="ECO:0000256" key="2">
    <source>
        <dbReference type="ARBA" id="ARBA00023043"/>
    </source>
</evidence>
<evidence type="ECO:0000256" key="3">
    <source>
        <dbReference type="PROSITE-ProRule" id="PRU00023"/>
    </source>
</evidence>
<feature type="repeat" description="ANK" evidence="3">
    <location>
        <begin position="613"/>
        <end position="645"/>
    </location>
</feature>
<keyword evidence="5" id="KW-1185">Reference proteome</keyword>